<dbReference type="Proteomes" id="UP000253872">
    <property type="component" value="Unassembled WGS sequence"/>
</dbReference>
<keyword evidence="4" id="KW-0460">Magnesium</keyword>
<dbReference type="GO" id="GO:0008909">
    <property type="term" value="F:isochorismate synthase activity"/>
    <property type="evidence" value="ECO:0007669"/>
    <property type="project" value="UniProtKB-UniRule"/>
</dbReference>
<dbReference type="InterPro" id="IPR034681">
    <property type="entry name" value="MenF"/>
</dbReference>
<organism evidence="6 7">
    <name type="scientific">Haemophilus sputorum</name>
    <dbReference type="NCBI Taxonomy" id="1078480"/>
    <lineage>
        <taxon>Bacteria</taxon>
        <taxon>Pseudomonadati</taxon>
        <taxon>Pseudomonadota</taxon>
        <taxon>Gammaproteobacteria</taxon>
        <taxon>Pasteurellales</taxon>
        <taxon>Pasteurellaceae</taxon>
        <taxon>Haemophilus</taxon>
    </lineage>
</organism>
<comment type="cofactor">
    <cofactor evidence="4">
        <name>Mg(2+)</name>
        <dbReference type="ChEBI" id="CHEBI:18420"/>
    </cofactor>
</comment>
<dbReference type="PANTHER" id="PTHR42839:SF2">
    <property type="entry name" value="ISOCHORISMATE SYNTHASE ENTC"/>
    <property type="match status" value="1"/>
</dbReference>
<accession>A0A369YA92</accession>
<dbReference type="HAMAP" id="MF_01935">
    <property type="entry name" value="MenF"/>
    <property type="match status" value="1"/>
</dbReference>
<dbReference type="STRING" id="1035839.GCA_000238795_00252"/>
<dbReference type="UniPathway" id="UPA01057">
    <property type="reaction ID" value="UER00163"/>
</dbReference>
<feature type="binding site" evidence="4">
    <location>
        <position position="279"/>
    </location>
    <ligand>
        <name>Mg(2+)</name>
        <dbReference type="ChEBI" id="CHEBI:18420"/>
    </ligand>
</feature>
<comment type="caution">
    <text evidence="6">The sequence shown here is derived from an EMBL/GenBank/DDBJ whole genome shotgun (WGS) entry which is preliminary data.</text>
</comment>
<comment type="function">
    <text evidence="4">Catalyzes the conversion of chorismate to isochorismate.</text>
</comment>
<evidence type="ECO:0000256" key="2">
    <source>
        <dbReference type="ARBA" id="ARBA00005297"/>
    </source>
</evidence>
<dbReference type="PANTHER" id="PTHR42839">
    <property type="entry name" value="ISOCHORISMATE SYNTHASE ENTC"/>
    <property type="match status" value="1"/>
</dbReference>
<dbReference type="RefSeq" id="WP_111404246.1">
    <property type="nucleotide sequence ID" value="NZ_QEPN01000010.1"/>
</dbReference>
<feature type="active site" description="Proton donor" evidence="4">
    <location>
        <position position="235"/>
    </location>
</feature>
<dbReference type="GO" id="GO:0000287">
    <property type="term" value="F:magnesium ion binding"/>
    <property type="evidence" value="ECO:0007669"/>
    <property type="project" value="UniProtKB-UniRule"/>
</dbReference>
<sequence>MSILTQLKQQLCEQMAQLHANQGVVALTAEWQLTDADFSLLGWIKAQSHSFPHYFLQHRDAPQTLIGMGQMIYFDDKALAQQFVSQTGFTLLGRVAFEGKACFILPRLMGELQAAKLRFTLYIDSDQLASEQRQLAPFFANFEKIEPLVFAPNTLLNRQEAISEDAWQAHVEQATHAINEHQFSKVVLANAYTLSFAHPISPYDLLQESLKTNLGCYQFLWAENSEQAFLGATPERLYAREGNQLFTEALAGTVAASSENAQTEANAAWLLNDTKNQIENQLVVEDIAIHLADEVDDFQVGQAEIKRLSHVQHLRRPIRTTLKNGVSDMRCLSRLHPTAAIAGLPRLAAKQFIAQTEPFKRNWYAGALGFVSPARSEFCVTLRSAQVHGKQLIVYAGAGIVAGSEPQAEWQEIARKSQAMIKLFHT</sequence>
<gene>
    <name evidence="4" type="primary">menF</name>
    <name evidence="6" type="ORF">DPV93_09745</name>
</gene>
<comment type="pathway">
    <text evidence="4">Quinol/quinone metabolism; 1,4-dihydroxy-2-naphthoate biosynthesis; 1,4-dihydroxy-2-naphthoate from chorismate: step 1/7.</text>
</comment>
<comment type="catalytic activity">
    <reaction evidence="1 4">
        <text>chorismate = isochorismate</text>
        <dbReference type="Rhea" id="RHEA:18985"/>
        <dbReference type="ChEBI" id="CHEBI:29748"/>
        <dbReference type="ChEBI" id="CHEBI:29780"/>
        <dbReference type="EC" id="5.4.4.2"/>
    </reaction>
</comment>
<dbReference type="EMBL" id="QEPN01000010">
    <property type="protein sequence ID" value="RDE69917.1"/>
    <property type="molecule type" value="Genomic_DNA"/>
</dbReference>
<feature type="binding site" evidence="4">
    <location>
        <position position="412"/>
    </location>
    <ligand>
        <name>Mg(2+)</name>
        <dbReference type="ChEBI" id="CHEBI:18420"/>
    </ligand>
</feature>
<keyword evidence="4" id="KW-0479">Metal-binding</keyword>
<reference evidence="6 7" key="1">
    <citation type="submission" date="2018-05" db="EMBL/GenBank/DDBJ databases">
        <title>Draft Genome Sequences for a Diverse set of 7 Haemophilus Species.</title>
        <authorList>
            <person name="Nichols M."/>
            <person name="Topaz N."/>
            <person name="Wang X."/>
            <person name="Wang X."/>
            <person name="Boxrud D."/>
        </authorList>
    </citation>
    <scope>NUCLEOTIDE SEQUENCE [LARGE SCALE GENOMIC DNA]</scope>
    <source>
        <strain evidence="6 7">C2002001239</strain>
    </source>
</reference>
<protein>
    <recommendedName>
        <fullName evidence="4">Isochorismate synthase MenF</fullName>
        <ecNumber evidence="4">5.4.4.2</ecNumber>
    </recommendedName>
    <alternativeName>
        <fullName evidence="4">Isochorismate mutase</fullName>
    </alternativeName>
</protein>
<evidence type="ECO:0000259" key="5">
    <source>
        <dbReference type="Pfam" id="PF00425"/>
    </source>
</evidence>
<comment type="pathway">
    <text evidence="4">Quinol/quinone metabolism; menaquinone biosynthesis.</text>
</comment>
<name>A0A369YA92_9PAST</name>
<evidence type="ECO:0000256" key="4">
    <source>
        <dbReference type="HAMAP-Rule" id="MF_01935"/>
    </source>
</evidence>
<comment type="similarity">
    <text evidence="2 4">Belongs to the isochorismate synthase family.</text>
</comment>
<dbReference type="Gene3D" id="3.60.120.10">
    <property type="entry name" value="Anthranilate synthase"/>
    <property type="match status" value="1"/>
</dbReference>
<evidence type="ECO:0000313" key="6">
    <source>
        <dbReference type="EMBL" id="RDE69917.1"/>
    </source>
</evidence>
<feature type="active site" description="Proton acceptor" evidence="4">
    <location>
        <position position="185"/>
    </location>
</feature>
<dbReference type="InterPro" id="IPR005801">
    <property type="entry name" value="ADC_synthase"/>
</dbReference>
<evidence type="ECO:0000313" key="7">
    <source>
        <dbReference type="Proteomes" id="UP000253872"/>
    </source>
</evidence>
<proteinExistence type="inferred from homology"/>
<evidence type="ECO:0000256" key="3">
    <source>
        <dbReference type="ARBA" id="ARBA00023235"/>
    </source>
</evidence>
<dbReference type="EC" id="5.4.4.2" evidence="4"/>
<dbReference type="UniPathway" id="UPA00079"/>
<dbReference type="NCBIfam" id="TIGR00543">
    <property type="entry name" value="isochor_syn"/>
    <property type="match status" value="1"/>
</dbReference>
<dbReference type="SUPFAM" id="SSF56322">
    <property type="entry name" value="ADC synthase"/>
    <property type="match status" value="1"/>
</dbReference>
<keyword evidence="4" id="KW-0474">Menaquinone biosynthesis</keyword>
<dbReference type="InterPro" id="IPR015890">
    <property type="entry name" value="Chorismate_C"/>
</dbReference>
<keyword evidence="3 4" id="KW-0413">Isomerase</keyword>
<dbReference type="Pfam" id="PF00425">
    <property type="entry name" value="Chorismate_bind"/>
    <property type="match status" value="1"/>
</dbReference>
<feature type="domain" description="Chorismate-utilising enzyme C-terminal" evidence="5">
    <location>
        <begin position="164"/>
        <end position="416"/>
    </location>
</feature>
<evidence type="ECO:0000256" key="1">
    <source>
        <dbReference type="ARBA" id="ARBA00000799"/>
    </source>
</evidence>
<dbReference type="InterPro" id="IPR004561">
    <property type="entry name" value="IsoChor_synthase"/>
</dbReference>
<dbReference type="GO" id="GO:0009234">
    <property type="term" value="P:menaquinone biosynthetic process"/>
    <property type="evidence" value="ECO:0007669"/>
    <property type="project" value="UniProtKB-UniRule"/>
</dbReference>
<dbReference type="AlphaFoldDB" id="A0A369YA92"/>